<evidence type="ECO:0000259" key="4">
    <source>
        <dbReference type="Pfam" id="PF25990"/>
    </source>
</evidence>
<evidence type="ECO:0000313" key="6">
    <source>
        <dbReference type="Proteomes" id="UP000178374"/>
    </source>
</evidence>
<keyword evidence="3" id="KW-0812">Transmembrane</keyword>
<keyword evidence="3" id="KW-0472">Membrane</keyword>
<evidence type="ECO:0000256" key="2">
    <source>
        <dbReference type="ARBA" id="ARBA00023054"/>
    </source>
</evidence>
<proteinExistence type="predicted"/>
<comment type="caution">
    <text evidence="5">The sequence shown here is derived from an EMBL/GenBank/DDBJ whole genome shotgun (WGS) entry which is preliminary data.</text>
</comment>
<sequence>MSFFNKIKLYIIAHKVISAVVLFVVLYGGYWGYKKFTSTVGETRYVTTKVERGIIVASVSGTGQVSDINQIDIKSKASGDVVYIGATNGQKVYAGTLLVQLNVKDAQKSVRDAQISLEGSKLSLEKLKIQNSYENMNADLVKVYDDGFSAISDAFLDLPTIMTGLENLLAESSLSDNAARLSGNTALDYRNQSETLYYTANTAFNKNRKNYRTLNDNSPKQDIENIIKETYETTKLVSATIKNTVNFVDFMAKDSNNSSNFTSIHTTLSTYTDTINGHFSSLLTSQTNIKDNKDSLENNSLDIKSSELSVIQKENALQDAKDKLSDYFIRAPYAGTVANLDIKKSDSVNAGTIIATLITDKQLALISLNEVDVIKIKIEQKATFTFDAIPDLTISGTVTEIDPIGVVSQGVVTYDVKIGFDMQDERVKPSMSVSAVIITDMKQNVLIVQNSAIKSKDDANYVEMFDQSLPSPTAGLIGSISKIIPDRIPVEVGLSNDSRTEIISGIQEGDEIIIRTILPTTATTIATPSLFGSPANRGSGNAVRIPAGR</sequence>
<dbReference type="GO" id="GO:0030313">
    <property type="term" value="C:cell envelope"/>
    <property type="evidence" value="ECO:0007669"/>
    <property type="project" value="UniProtKB-SubCell"/>
</dbReference>
<dbReference type="InterPro" id="IPR058636">
    <property type="entry name" value="Beta-barrel_YknX"/>
</dbReference>
<feature type="transmembrane region" description="Helical" evidence="3">
    <location>
        <begin position="12"/>
        <end position="33"/>
    </location>
</feature>
<name>A0A1F6W4Z4_9BACT</name>
<evidence type="ECO:0000256" key="1">
    <source>
        <dbReference type="ARBA" id="ARBA00004196"/>
    </source>
</evidence>
<evidence type="ECO:0000313" key="5">
    <source>
        <dbReference type="EMBL" id="OGI76836.1"/>
    </source>
</evidence>
<organism evidence="5 6">
    <name type="scientific">Candidatus Nomurabacteria bacterium RIFCSPHIGHO2_02_FULL_37_13</name>
    <dbReference type="NCBI Taxonomy" id="1801750"/>
    <lineage>
        <taxon>Bacteria</taxon>
        <taxon>Candidatus Nomuraibacteriota</taxon>
    </lineage>
</organism>
<dbReference type="STRING" id="1801750.A3B85_01855"/>
<dbReference type="Proteomes" id="UP000178374">
    <property type="component" value="Unassembled WGS sequence"/>
</dbReference>
<feature type="domain" description="YknX-like beta-barrel" evidence="4">
    <location>
        <begin position="367"/>
        <end position="436"/>
    </location>
</feature>
<protein>
    <recommendedName>
        <fullName evidence="4">YknX-like beta-barrel domain-containing protein</fullName>
    </recommendedName>
</protein>
<dbReference type="Gene3D" id="2.40.30.170">
    <property type="match status" value="1"/>
</dbReference>
<evidence type="ECO:0000256" key="3">
    <source>
        <dbReference type="SAM" id="Phobius"/>
    </source>
</evidence>
<dbReference type="Gene3D" id="2.40.50.100">
    <property type="match status" value="1"/>
</dbReference>
<accession>A0A1F6W4Z4</accession>
<dbReference type="AlphaFoldDB" id="A0A1F6W4Z4"/>
<dbReference type="PANTHER" id="PTHR32347:SF14">
    <property type="entry name" value="EFFLUX SYSTEM COMPONENT YKNX-RELATED"/>
    <property type="match status" value="1"/>
</dbReference>
<dbReference type="Gene3D" id="2.40.420.20">
    <property type="match status" value="1"/>
</dbReference>
<dbReference type="PANTHER" id="PTHR32347">
    <property type="entry name" value="EFFLUX SYSTEM COMPONENT YKNX-RELATED"/>
    <property type="match status" value="1"/>
</dbReference>
<dbReference type="EMBL" id="MFUA01000017">
    <property type="protein sequence ID" value="OGI76836.1"/>
    <property type="molecule type" value="Genomic_DNA"/>
</dbReference>
<keyword evidence="2" id="KW-0175">Coiled coil</keyword>
<dbReference type="Gene3D" id="1.10.287.470">
    <property type="entry name" value="Helix hairpin bin"/>
    <property type="match status" value="1"/>
</dbReference>
<dbReference type="Pfam" id="PF25990">
    <property type="entry name" value="Beta-barrel_YknX"/>
    <property type="match status" value="1"/>
</dbReference>
<reference evidence="5 6" key="1">
    <citation type="journal article" date="2016" name="Nat. Commun.">
        <title>Thousands of microbial genomes shed light on interconnected biogeochemical processes in an aquifer system.</title>
        <authorList>
            <person name="Anantharaman K."/>
            <person name="Brown C.T."/>
            <person name="Hug L.A."/>
            <person name="Sharon I."/>
            <person name="Castelle C.J."/>
            <person name="Probst A.J."/>
            <person name="Thomas B.C."/>
            <person name="Singh A."/>
            <person name="Wilkins M.J."/>
            <person name="Karaoz U."/>
            <person name="Brodie E.L."/>
            <person name="Williams K.H."/>
            <person name="Hubbard S.S."/>
            <person name="Banfield J.F."/>
        </authorList>
    </citation>
    <scope>NUCLEOTIDE SEQUENCE [LARGE SCALE GENOMIC DNA]</scope>
</reference>
<dbReference type="InterPro" id="IPR050465">
    <property type="entry name" value="UPF0194_transport"/>
</dbReference>
<comment type="subcellular location">
    <subcellularLocation>
        <location evidence="1">Cell envelope</location>
    </subcellularLocation>
</comment>
<keyword evidence="3" id="KW-1133">Transmembrane helix</keyword>
<gene>
    <name evidence="5" type="ORF">A3B85_01855</name>
</gene>